<evidence type="ECO:0000313" key="3">
    <source>
        <dbReference type="EMBL" id="JAS34132.1"/>
    </source>
</evidence>
<dbReference type="PANTHER" id="PTHR15074">
    <property type="entry name" value="METHYL-CPG-BINDING PROTEIN"/>
    <property type="match status" value="1"/>
</dbReference>
<evidence type="ECO:0000256" key="2">
    <source>
        <dbReference type="ARBA" id="ARBA00023242"/>
    </source>
</evidence>
<evidence type="ECO:0000256" key="1">
    <source>
        <dbReference type="ARBA" id="ARBA00004123"/>
    </source>
</evidence>
<dbReference type="GO" id="GO:0003824">
    <property type="term" value="F:catalytic activity"/>
    <property type="evidence" value="ECO:0007669"/>
    <property type="project" value="InterPro"/>
</dbReference>
<proteinExistence type="predicted"/>
<protein>
    <recommendedName>
        <fullName evidence="4">HhH-GPD domain-containing protein</fullName>
    </recommendedName>
</protein>
<evidence type="ECO:0008006" key="4">
    <source>
        <dbReference type="Google" id="ProtNLM"/>
    </source>
</evidence>
<dbReference type="GO" id="GO:0003677">
    <property type="term" value="F:DNA binding"/>
    <property type="evidence" value="ECO:0007669"/>
    <property type="project" value="InterPro"/>
</dbReference>
<dbReference type="GO" id="GO:0005634">
    <property type="term" value="C:nucleus"/>
    <property type="evidence" value="ECO:0007669"/>
    <property type="project" value="UniProtKB-SubCell"/>
</dbReference>
<dbReference type="InterPro" id="IPR011257">
    <property type="entry name" value="DNA_glycosylase"/>
</dbReference>
<accession>A0A1B6E861</accession>
<reference evidence="3" key="1">
    <citation type="submission" date="2015-12" db="EMBL/GenBank/DDBJ databases">
        <title>De novo transcriptome assembly of four potential Pierce s Disease insect vectors from Arizona vineyards.</title>
        <authorList>
            <person name="Tassone E.E."/>
        </authorList>
    </citation>
    <scope>NUCLEOTIDE SEQUENCE</scope>
</reference>
<name>A0A1B6E861_9HEMI</name>
<dbReference type="AlphaFoldDB" id="A0A1B6E861"/>
<dbReference type="PANTHER" id="PTHR15074:SF0">
    <property type="entry name" value="METHYL-CPG-BINDING DOMAIN PROTEIN 4-LIKE PROTEIN"/>
    <property type="match status" value="1"/>
</dbReference>
<keyword evidence="2" id="KW-0539">Nucleus</keyword>
<dbReference type="EMBL" id="GEDC01003166">
    <property type="protein sequence ID" value="JAS34132.1"/>
    <property type="molecule type" value="Transcribed_RNA"/>
</dbReference>
<organism evidence="3">
    <name type="scientific">Clastoptera arizonana</name>
    <name type="common">Arizona spittle bug</name>
    <dbReference type="NCBI Taxonomy" id="38151"/>
    <lineage>
        <taxon>Eukaryota</taxon>
        <taxon>Metazoa</taxon>
        <taxon>Ecdysozoa</taxon>
        <taxon>Arthropoda</taxon>
        <taxon>Hexapoda</taxon>
        <taxon>Insecta</taxon>
        <taxon>Pterygota</taxon>
        <taxon>Neoptera</taxon>
        <taxon>Paraneoptera</taxon>
        <taxon>Hemiptera</taxon>
        <taxon>Auchenorrhyncha</taxon>
        <taxon>Cercopoidea</taxon>
        <taxon>Clastopteridae</taxon>
        <taxon>Clastoptera</taxon>
    </lineage>
</organism>
<dbReference type="GO" id="GO:0006281">
    <property type="term" value="P:DNA repair"/>
    <property type="evidence" value="ECO:0007669"/>
    <property type="project" value="InterPro"/>
</dbReference>
<gene>
    <name evidence="3" type="ORF">g.5878</name>
</gene>
<dbReference type="InterPro" id="IPR045138">
    <property type="entry name" value="MeCP2/MBD4"/>
</dbReference>
<dbReference type="Gene3D" id="1.10.340.30">
    <property type="entry name" value="Hypothetical protein, domain 2"/>
    <property type="match status" value="1"/>
</dbReference>
<dbReference type="FunFam" id="1.10.340.30:FF:000042">
    <property type="entry name" value="Methyl-CpG-binding domain protein 4"/>
    <property type="match status" value="1"/>
</dbReference>
<comment type="subcellular location">
    <subcellularLocation>
        <location evidence="1">Nucleus</location>
    </subcellularLocation>
</comment>
<dbReference type="SUPFAM" id="SSF48150">
    <property type="entry name" value="DNA-glycosylase"/>
    <property type="match status" value="1"/>
</dbReference>
<sequence length="248" mass="29238">MLNCNMELETNTKYIEGKLLQSINFKNQTFNKTLPKESFQKTEVQQHVSSNLISTLLTSGMILKNKTTSKGYKRRPGLLYKKVMKSKLYNIQSHYFISSDRKGHKWIPPRSPYALLQEDLFDRPWQLLIATIFLNKTKAKKAVPYILKFLIKWPLPKNILNVTYEEILEFLQPLGLGPTRSRAIMKFTVEYLTKNWKYPRELYGIGKYGDDSFRIFCINEWREVTPDDIPLSKYKTWLLENEEKLGLI</sequence>